<evidence type="ECO:0000256" key="6">
    <source>
        <dbReference type="SAM" id="MobiDB-lite"/>
    </source>
</evidence>
<dbReference type="SUPFAM" id="SSF53383">
    <property type="entry name" value="PLP-dependent transferases"/>
    <property type="match status" value="1"/>
</dbReference>
<keyword evidence="3" id="KW-0663">Pyridoxal phosphate</keyword>
<evidence type="ECO:0000259" key="7">
    <source>
        <dbReference type="Pfam" id="PF01212"/>
    </source>
</evidence>
<keyword evidence="4" id="KW-0456">Lyase</keyword>
<dbReference type="EMBL" id="FNHI01000008">
    <property type="protein sequence ID" value="SDM46578.1"/>
    <property type="molecule type" value="Genomic_DNA"/>
</dbReference>
<organism evidence="8 9">
    <name type="scientific">Streptomyces wuyuanensis</name>
    <dbReference type="NCBI Taxonomy" id="1196353"/>
    <lineage>
        <taxon>Bacteria</taxon>
        <taxon>Bacillati</taxon>
        <taxon>Actinomycetota</taxon>
        <taxon>Actinomycetes</taxon>
        <taxon>Kitasatosporales</taxon>
        <taxon>Streptomycetaceae</taxon>
        <taxon>Streptomyces</taxon>
    </lineage>
</organism>
<dbReference type="Proteomes" id="UP000199063">
    <property type="component" value="Unassembled WGS sequence"/>
</dbReference>
<proteinExistence type="inferred from homology"/>
<dbReference type="InterPro" id="IPR001597">
    <property type="entry name" value="ArAA_b-elim_lyase/Thr_aldolase"/>
</dbReference>
<feature type="modified residue" description="N6-(pyridoxal phosphate)lysine" evidence="5">
    <location>
        <position position="204"/>
    </location>
</feature>
<dbReference type="GO" id="GO:0005829">
    <property type="term" value="C:cytosol"/>
    <property type="evidence" value="ECO:0007669"/>
    <property type="project" value="TreeGrafter"/>
</dbReference>
<evidence type="ECO:0000256" key="5">
    <source>
        <dbReference type="PIRSR" id="PIRSR017617-1"/>
    </source>
</evidence>
<evidence type="ECO:0000256" key="2">
    <source>
        <dbReference type="ARBA" id="ARBA00006966"/>
    </source>
</evidence>
<dbReference type="GO" id="GO:0006567">
    <property type="term" value="P:L-threonine catabolic process"/>
    <property type="evidence" value="ECO:0007669"/>
    <property type="project" value="TreeGrafter"/>
</dbReference>
<dbReference type="GO" id="GO:0006545">
    <property type="term" value="P:glycine biosynthetic process"/>
    <property type="evidence" value="ECO:0007669"/>
    <property type="project" value="TreeGrafter"/>
</dbReference>
<name>A0A1G9TG62_9ACTN</name>
<reference evidence="9" key="1">
    <citation type="submission" date="2016-10" db="EMBL/GenBank/DDBJ databases">
        <authorList>
            <person name="Varghese N."/>
            <person name="Submissions S."/>
        </authorList>
    </citation>
    <scope>NUCLEOTIDE SEQUENCE [LARGE SCALE GENOMIC DNA]</scope>
    <source>
        <strain evidence="9">CGMCC 4.7042</strain>
    </source>
</reference>
<feature type="region of interest" description="Disordered" evidence="6">
    <location>
        <begin position="341"/>
        <end position="363"/>
    </location>
</feature>
<keyword evidence="9" id="KW-1185">Reference proteome</keyword>
<dbReference type="InterPro" id="IPR015424">
    <property type="entry name" value="PyrdxlP-dep_Trfase"/>
</dbReference>
<dbReference type="Pfam" id="PF01212">
    <property type="entry name" value="Beta_elim_lyase"/>
    <property type="match status" value="1"/>
</dbReference>
<dbReference type="Gene3D" id="3.40.640.10">
    <property type="entry name" value="Type I PLP-dependent aspartate aminotransferase-like (Major domain)"/>
    <property type="match status" value="1"/>
</dbReference>
<evidence type="ECO:0000256" key="3">
    <source>
        <dbReference type="ARBA" id="ARBA00022898"/>
    </source>
</evidence>
<dbReference type="InterPro" id="IPR015422">
    <property type="entry name" value="PyrdxlP-dep_Trfase_small"/>
</dbReference>
<dbReference type="GO" id="GO:0008732">
    <property type="term" value="F:L-allo-threonine aldolase activity"/>
    <property type="evidence" value="ECO:0007669"/>
    <property type="project" value="TreeGrafter"/>
</dbReference>
<dbReference type="PANTHER" id="PTHR48097">
    <property type="entry name" value="L-THREONINE ALDOLASE-RELATED"/>
    <property type="match status" value="1"/>
</dbReference>
<evidence type="ECO:0000256" key="1">
    <source>
        <dbReference type="ARBA" id="ARBA00001933"/>
    </source>
</evidence>
<evidence type="ECO:0000256" key="4">
    <source>
        <dbReference type="ARBA" id="ARBA00023239"/>
    </source>
</evidence>
<dbReference type="InterPro" id="IPR023603">
    <property type="entry name" value="Low_specificity_L-TA-like"/>
</dbReference>
<dbReference type="Gene3D" id="3.90.1150.10">
    <property type="entry name" value="Aspartate Aminotransferase, domain 1"/>
    <property type="match status" value="1"/>
</dbReference>
<dbReference type="InterPro" id="IPR015421">
    <property type="entry name" value="PyrdxlP-dep_Trfase_major"/>
</dbReference>
<evidence type="ECO:0000313" key="8">
    <source>
        <dbReference type="EMBL" id="SDM46578.1"/>
    </source>
</evidence>
<accession>A0A1G9TG62</accession>
<dbReference type="PANTHER" id="PTHR48097:SF9">
    <property type="entry name" value="L-THREONINE ALDOLASE"/>
    <property type="match status" value="1"/>
</dbReference>
<sequence length="363" mass="37724">MTMETVDLRSDTVTRPTPAMRRAMAVAEVGDDLFGEDPTVRALEDRLAGLFGFGAALFVPSGVMANQIALRLLVAPGQEIVCDADAHILAHEEGSPARYGGIQTRTVRGERGLLGVEALEGALRPGNAYTVGTRAVALEQTHTRAGGTVYPLETLRAVRRLTDRAGISVHIDGARVWNAHTATGTPLREYGSPVADTLSVCLSKGLGAPVGSVLLTAAEHLPRARSLRHGLGGGMRQSGILAAAGLHALDHHLERMADDHAHAALLAAELRDAGCAVRPQETNVVLVDAPGAEEVVAGAAREGVLVTAPGPGVVRIVTHLGVGRQACRRAAGVLAALMGEGRRTGGGSAAAERAQQWKESEVA</sequence>
<protein>
    <submittedName>
        <fullName evidence="8">L-threonine aldolase</fullName>
    </submittedName>
</protein>
<feature type="domain" description="Aromatic amino acid beta-eliminating lyase/threonine aldolase" evidence="7">
    <location>
        <begin position="7"/>
        <end position="288"/>
    </location>
</feature>
<dbReference type="PIRSF" id="PIRSF017617">
    <property type="entry name" value="Thr_aldolase"/>
    <property type="match status" value="1"/>
</dbReference>
<comment type="similarity">
    <text evidence="2">Belongs to the threonine aldolase family.</text>
</comment>
<dbReference type="FunFam" id="3.40.640.10:FF:000030">
    <property type="entry name" value="Low-specificity L-threonine aldolase"/>
    <property type="match status" value="1"/>
</dbReference>
<dbReference type="GeneID" id="40830228"/>
<dbReference type="AlphaFoldDB" id="A0A1G9TG62"/>
<dbReference type="RefSeq" id="WP_244291965.1">
    <property type="nucleotide sequence ID" value="NZ_FNHI01000008.1"/>
</dbReference>
<gene>
    <name evidence="8" type="ORF">SAMN05444921_108254</name>
</gene>
<dbReference type="NCBIfam" id="NF041359">
    <property type="entry name" value="GntG_guanitoxin"/>
    <property type="match status" value="1"/>
</dbReference>
<comment type="cofactor">
    <cofactor evidence="1">
        <name>pyridoxal 5'-phosphate</name>
        <dbReference type="ChEBI" id="CHEBI:597326"/>
    </cofactor>
</comment>
<evidence type="ECO:0000313" key="9">
    <source>
        <dbReference type="Proteomes" id="UP000199063"/>
    </source>
</evidence>
<dbReference type="STRING" id="1196353.SAMN05444921_108254"/>